<dbReference type="AlphaFoldDB" id="W4MGX5"/>
<gene>
    <name evidence="2" type="ORF">ETSY2_02320</name>
</gene>
<evidence type="ECO:0000313" key="2">
    <source>
        <dbReference type="EMBL" id="ETX08952.1"/>
    </source>
</evidence>
<dbReference type="InterPro" id="IPR002931">
    <property type="entry name" value="Transglutaminase-like"/>
</dbReference>
<proteinExistence type="predicted"/>
<protein>
    <recommendedName>
        <fullName evidence="1">Transglutaminase-like domain-containing protein</fullName>
    </recommendedName>
</protein>
<accession>W4MGX5</accession>
<feature type="non-terminal residue" evidence="2">
    <location>
        <position position="717"/>
    </location>
</feature>
<dbReference type="SUPFAM" id="SSF54001">
    <property type="entry name" value="Cysteine proteinases"/>
    <property type="match status" value="1"/>
</dbReference>
<keyword evidence="3" id="KW-1185">Reference proteome</keyword>
<dbReference type="EMBL" id="AZHX01000090">
    <property type="protein sequence ID" value="ETX08952.1"/>
    <property type="molecule type" value="Genomic_DNA"/>
</dbReference>
<feature type="domain" description="Transglutaminase-like" evidence="1">
    <location>
        <begin position="172"/>
        <end position="248"/>
    </location>
</feature>
<dbReference type="SMART" id="SM00460">
    <property type="entry name" value="TGc"/>
    <property type="match status" value="1"/>
</dbReference>
<dbReference type="Pfam" id="PF08379">
    <property type="entry name" value="Bact_transglu_N"/>
    <property type="match status" value="1"/>
</dbReference>
<dbReference type="HOGENOM" id="CLU_008973_4_2_7"/>
<dbReference type="Pfam" id="PF01841">
    <property type="entry name" value="Transglut_core"/>
    <property type="match status" value="1"/>
</dbReference>
<dbReference type="Pfam" id="PF09899">
    <property type="entry name" value="DUF2126"/>
    <property type="match status" value="1"/>
</dbReference>
<dbReference type="PANTHER" id="PTHR33490:SF1">
    <property type="entry name" value="SLL1233 PROTEIN"/>
    <property type="match status" value="1"/>
</dbReference>
<dbReference type="Gene3D" id="3.10.620.30">
    <property type="match status" value="1"/>
</dbReference>
<sequence>MAIRVALHHKTTYRYDRLVDLSPHVVRLRPAPHCRTPILSYSLTVYPETHFLNWQQDPQSNYLARLVFPEPTRMLQVEVDLVAEMVVINPFDFFLEPSVHQSPFAYEPGLAHELQPYLETEPAGPRLQALLAGIDRTPQTTVDFLVAINQQLHCEVDYIVRMEPGIQTCEETLTLGRGSCRDSAWLMVQLLRQLGLAARFVSGYLIQLVADEKPLDGPAGPEKDFTDLHAWAEVYLPGAGWVGLDPTSGLFAGEGHLPLACSPHASSAAPITGMMGPAEVDFSFTMSVTRVHEEPRVTKPYTEAQWQAIDALGEQVEANLEAGDVRLTMGGEPTFVSIDDMEGAEWTTEAVGETKRQLSGALLKRLKARFAPGGMLHYGQGKWYPGESLPRWALACYWRTDGVPIWRDERWMADENADGDRTVADAYTFLEALGKRLQVDTRYIMPAYEDVWTLLSQERHLPPNVTPETSELDDPEARERLARAFERGLGAIKGYVLPLDRRRFSPPRWVTGPWPFRSGKLFLQPGDSPIGLRLPLDALPWIEPEHYPHVTAPDPFAPRFPLPGPTQSYRRPDAMTELSGQSVTEQRLGVLATSISAETSEPAAAVMEPDHDQNGIDAPTEGRLPGRVADDVRTALCIEPRQGHLYIFLTPTRELEDYLALVADIEATAEALGMPVILEGYSPPADHRIRQLKVTPDPGVIEVNIHPSHSWYELVDT</sequence>
<dbReference type="PANTHER" id="PTHR33490">
    <property type="entry name" value="BLR5614 PROTEIN-RELATED"/>
    <property type="match status" value="1"/>
</dbReference>
<dbReference type="Proteomes" id="UP000019140">
    <property type="component" value="Unassembled WGS sequence"/>
</dbReference>
<evidence type="ECO:0000313" key="3">
    <source>
        <dbReference type="Proteomes" id="UP000019140"/>
    </source>
</evidence>
<dbReference type="InterPro" id="IPR013589">
    <property type="entry name" value="Bac_transglu_N"/>
</dbReference>
<name>W4MGX5_9BACT</name>
<dbReference type="InterPro" id="IPR018667">
    <property type="entry name" value="DUF2126"/>
</dbReference>
<organism evidence="2 3">
    <name type="scientific">Candidatus Entotheonella gemina</name>
    <dbReference type="NCBI Taxonomy" id="1429439"/>
    <lineage>
        <taxon>Bacteria</taxon>
        <taxon>Pseudomonadati</taxon>
        <taxon>Nitrospinota/Tectimicrobiota group</taxon>
        <taxon>Candidatus Tectimicrobiota</taxon>
        <taxon>Candidatus Entotheonellia</taxon>
        <taxon>Candidatus Entotheonellales</taxon>
        <taxon>Candidatus Entotheonellaceae</taxon>
        <taxon>Candidatus Entotheonella</taxon>
    </lineage>
</organism>
<dbReference type="InterPro" id="IPR038765">
    <property type="entry name" value="Papain-like_cys_pep_sf"/>
</dbReference>
<comment type="caution">
    <text evidence="2">The sequence shown here is derived from an EMBL/GenBank/DDBJ whole genome shotgun (WGS) entry which is preliminary data.</text>
</comment>
<evidence type="ECO:0000259" key="1">
    <source>
        <dbReference type="SMART" id="SM00460"/>
    </source>
</evidence>
<reference evidence="2 3" key="1">
    <citation type="journal article" date="2014" name="Nature">
        <title>An environmental bacterial taxon with a large and distinct metabolic repertoire.</title>
        <authorList>
            <person name="Wilson M.C."/>
            <person name="Mori T."/>
            <person name="Ruckert C."/>
            <person name="Uria A.R."/>
            <person name="Helf M.J."/>
            <person name="Takada K."/>
            <person name="Gernert C."/>
            <person name="Steffens U.A."/>
            <person name="Heycke N."/>
            <person name="Schmitt S."/>
            <person name="Rinke C."/>
            <person name="Helfrich E.J."/>
            <person name="Brachmann A.O."/>
            <person name="Gurgui C."/>
            <person name="Wakimoto T."/>
            <person name="Kracht M."/>
            <person name="Crusemann M."/>
            <person name="Hentschel U."/>
            <person name="Abe I."/>
            <person name="Matsunaga S."/>
            <person name="Kalinowski J."/>
            <person name="Takeyama H."/>
            <person name="Piel J."/>
        </authorList>
    </citation>
    <scope>NUCLEOTIDE SEQUENCE [LARGE SCALE GENOMIC DNA]</scope>
    <source>
        <strain evidence="3">TSY2</strain>
    </source>
</reference>